<evidence type="ECO:0000256" key="1">
    <source>
        <dbReference type="ARBA" id="ARBA00000312"/>
    </source>
</evidence>
<keyword evidence="12 14" id="KW-0067">ATP-binding</keyword>
<proteinExistence type="inferred from homology"/>
<dbReference type="Gene3D" id="3.40.50.300">
    <property type="entry name" value="P-loop containing nucleotide triphosphate hydrolases"/>
    <property type="match status" value="1"/>
</dbReference>
<dbReference type="Proteomes" id="UP001271890">
    <property type="component" value="Unassembled WGS sequence"/>
</dbReference>
<evidence type="ECO:0000256" key="6">
    <source>
        <dbReference type="ARBA" id="ARBA00005159"/>
    </source>
</evidence>
<comment type="pathway">
    <text evidence="5 14">Cofactor biosynthesis; adenosylcobalamin biosynthesis; adenosylcobalamin from cob(II)yrinate a,c-diamide: step 6/7.</text>
</comment>
<dbReference type="PANTHER" id="PTHR34848">
    <property type="match status" value="1"/>
</dbReference>
<dbReference type="GO" id="GO:0008820">
    <property type="term" value="F:cobinamide phosphate guanylyltransferase activity"/>
    <property type="evidence" value="ECO:0007669"/>
    <property type="project" value="UniProtKB-EC"/>
</dbReference>
<keyword evidence="9 14" id="KW-0808">Transferase</keyword>
<comment type="pathway">
    <text evidence="6 14">Cofactor biosynthesis; adenosylcobalamin biosynthesis; adenosylcobalamin from cob(II)yrinate a,c-diamide: step 5/7.</text>
</comment>
<keyword evidence="13 14" id="KW-0342">GTP-binding</keyword>
<keyword evidence="11 14" id="KW-0418">Kinase</keyword>
<evidence type="ECO:0000256" key="3">
    <source>
        <dbReference type="ARBA" id="ARBA00001522"/>
    </source>
</evidence>
<sequence length="182" mass="20358">MMILVTGGARSGKSSYAESLIAEQCEQVLYIATAQVTDEEMAARIERHKKERPAHWRTWEGHQNLSAVIRQHRKPQEGVILECITTLIANLIFDLSEGVSLDELDFAALEVSVHRQIDDLIDASLQCPMPVYLVTNELGMGIVPENRLARHFVDIAGRANQKLAREAKEVWLMVSGIGVKIK</sequence>
<dbReference type="NCBIfam" id="NF004469">
    <property type="entry name" value="PRK05800.1"/>
    <property type="match status" value="1"/>
</dbReference>
<evidence type="ECO:0000256" key="13">
    <source>
        <dbReference type="ARBA" id="ARBA00023134"/>
    </source>
</evidence>
<dbReference type="GO" id="GO:0043752">
    <property type="term" value="F:adenosylcobinamide kinase activity"/>
    <property type="evidence" value="ECO:0007669"/>
    <property type="project" value="UniProtKB-EC"/>
</dbReference>
<keyword evidence="10 14" id="KW-0547">Nucleotide-binding</keyword>
<comment type="catalytic activity">
    <reaction evidence="2 14">
        <text>adenosylcob(III)inamide phosphate + GTP + H(+) = adenosylcob(III)inamide-GDP + diphosphate</text>
        <dbReference type="Rhea" id="RHEA:22712"/>
        <dbReference type="ChEBI" id="CHEBI:15378"/>
        <dbReference type="ChEBI" id="CHEBI:33019"/>
        <dbReference type="ChEBI" id="CHEBI:37565"/>
        <dbReference type="ChEBI" id="CHEBI:58502"/>
        <dbReference type="ChEBI" id="CHEBI:60487"/>
        <dbReference type="EC" id="2.7.7.62"/>
    </reaction>
</comment>
<evidence type="ECO:0000256" key="4">
    <source>
        <dbReference type="ARBA" id="ARBA00003889"/>
    </source>
</evidence>
<comment type="function">
    <text evidence="4 14">Catalyzes ATP-dependent phosphorylation of adenosylcobinamide and addition of GMP to adenosylcobinamide phosphate.</text>
</comment>
<dbReference type="InterPro" id="IPR027417">
    <property type="entry name" value="P-loop_NTPase"/>
</dbReference>
<evidence type="ECO:0000256" key="5">
    <source>
        <dbReference type="ARBA" id="ARBA00004692"/>
    </source>
</evidence>
<reference evidence="16" key="1">
    <citation type="journal article" date="2024" name="Toxins">
        <title>Genome Sequence Analysis of Native Xenorhabdus Strains Isolated from Entomopathogenic Nematodes in Argentina.</title>
        <authorList>
            <person name="Palma L."/>
            <person name="Frizzo L."/>
            <person name="Kaiser S."/>
            <person name="Berry C."/>
            <person name="Caballero P."/>
            <person name="Bode H.B."/>
            <person name="Del Valle E.E."/>
        </authorList>
    </citation>
    <scope>NUCLEOTIDE SEQUENCE [LARGE SCALE GENOMIC DNA]</scope>
    <source>
        <strain evidence="16">12</strain>
    </source>
</reference>
<evidence type="ECO:0000313" key="16">
    <source>
        <dbReference type="Proteomes" id="UP001271890"/>
    </source>
</evidence>
<dbReference type="InterPro" id="IPR003203">
    <property type="entry name" value="CobU/CobP"/>
</dbReference>
<comment type="similarity">
    <text evidence="7 14">Belongs to the CobU/CobP family.</text>
</comment>
<keyword evidence="8 14" id="KW-0169">Cobalamin biosynthesis</keyword>
<gene>
    <name evidence="15" type="primary">cobU</name>
    <name evidence="15" type="ORF">FE392_09960</name>
</gene>
<evidence type="ECO:0000256" key="8">
    <source>
        <dbReference type="ARBA" id="ARBA00022573"/>
    </source>
</evidence>
<evidence type="ECO:0000256" key="11">
    <source>
        <dbReference type="ARBA" id="ARBA00022777"/>
    </source>
</evidence>
<dbReference type="PANTHER" id="PTHR34848:SF1">
    <property type="entry name" value="BIFUNCTIONAL ADENOSYLCOBALAMIN BIOSYNTHESIS PROTEIN COBU"/>
    <property type="match status" value="1"/>
</dbReference>
<keyword evidence="15" id="KW-0548">Nucleotidyltransferase</keyword>
<keyword evidence="16" id="KW-1185">Reference proteome</keyword>
<name>A0ABU4SA49_9GAMM</name>
<protein>
    <recommendedName>
        <fullName evidence="14">Bifunctional adenosylcobalamin biosynthesis protein</fullName>
        <ecNumber evidence="14">2.7.1.156</ecNumber>
        <ecNumber evidence="14">2.7.7.62</ecNumber>
    </recommendedName>
</protein>
<dbReference type="SUPFAM" id="SSF52540">
    <property type="entry name" value="P-loop containing nucleoside triphosphate hydrolases"/>
    <property type="match status" value="1"/>
</dbReference>
<evidence type="ECO:0000256" key="7">
    <source>
        <dbReference type="ARBA" id="ARBA00007490"/>
    </source>
</evidence>
<comment type="caution">
    <text evidence="15">The sequence shown here is derived from an EMBL/GenBank/DDBJ whole genome shotgun (WGS) entry which is preliminary data.</text>
</comment>
<evidence type="ECO:0000256" key="9">
    <source>
        <dbReference type="ARBA" id="ARBA00022679"/>
    </source>
</evidence>
<evidence type="ECO:0000256" key="14">
    <source>
        <dbReference type="PIRNR" id="PIRNR006135"/>
    </source>
</evidence>
<dbReference type="EMBL" id="VCDN01000037">
    <property type="protein sequence ID" value="MDX7987655.1"/>
    <property type="molecule type" value="Genomic_DNA"/>
</dbReference>
<evidence type="ECO:0000256" key="10">
    <source>
        <dbReference type="ARBA" id="ARBA00022741"/>
    </source>
</evidence>
<evidence type="ECO:0000313" key="15">
    <source>
        <dbReference type="EMBL" id="MDX7987655.1"/>
    </source>
</evidence>
<dbReference type="Pfam" id="PF02283">
    <property type="entry name" value="CobU"/>
    <property type="match status" value="1"/>
</dbReference>
<dbReference type="PIRSF" id="PIRSF006135">
    <property type="entry name" value="CobU"/>
    <property type="match status" value="1"/>
</dbReference>
<comment type="catalytic activity">
    <reaction evidence="1 14">
        <text>adenosylcob(III)inamide + ATP = adenosylcob(III)inamide phosphate + ADP + H(+)</text>
        <dbReference type="Rhea" id="RHEA:15769"/>
        <dbReference type="ChEBI" id="CHEBI:2480"/>
        <dbReference type="ChEBI" id="CHEBI:15378"/>
        <dbReference type="ChEBI" id="CHEBI:30616"/>
        <dbReference type="ChEBI" id="CHEBI:58502"/>
        <dbReference type="ChEBI" id="CHEBI:456216"/>
        <dbReference type="EC" id="2.7.1.156"/>
    </reaction>
</comment>
<organism evidence="15 16">
    <name type="scientific">Xenorhabdus santafensis</name>
    <dbReference type="NCBI Taxonomy" id="2582833"/>
    <lineage>
        <taxon>Bacteria</taxon>
        <taxon>Pseudomonadati</taxon>
        <taxon>Pseudomonadota</taxon>
        <taxon>Gammaproteobacteria</taxon>
        <taxon>Enterobacterales</taxon>
        <taxon>Morganellaceae</taxon>
        <taxon>Xenorhabdus</taxon>
    </lineage>
</organism>
<comment type="catalytic activity">
    <reaction evidence="3">
        <text>adenosylcob(III)inamide + GTP = adenosylcob(III)inamide phosphate + GDP + H(+)</text>
        <dbReference type="Rhea" id="RHEA:15765"/>
        <dbReference type="ChEBI" id="CHEBI:2480"/>
        <dbReference type="ChEBI" id="CHEBI:15378"/>
        <dbReference type="ChEBI" id="CHEBI:37565"/>
        <dbReference type="ChEBI" id="CHEBI:58189"/>
        <dbReference type="ChEBI" id="CHEBI:58502"/>
        <dbReference type="EC" id="2.7.1.156"/>
    </reaction>
</comment>
<evidence type="ECO:0000256" key="2">
    <source>
        <dbReference type="ARBA" id="ARBA00000711"/>
    </source>
</evidence>
<dbReference type="EC" id="2.7.1.156" evidence="14"/>
<dbReference type="CDD" id="cd00544">
    <property type="entry name" value="CobU"/>
    <property type="match status" value="1"/>
</dbReference>
<evidence type="ECO:0000256" key="12">
    <source>
        <dbReference type="ARBA" id="ARBA00022840"/>
    </source>
</evidence>
<dbReference type="EC" id="2.7.7.62" evidence="14"/>
<accession>A0ABU4SA49</accession>